<dbReference type="InterPro" id="IPR011042">
    <property type="entry name" value="6-blade_b-propeller_TolB-like"/>
</dbReference>
<dbReference type="AlphaFoldDB" id="X0V5J0"/>
<dbReference type="EMBL" id="BARS01026981">
    <property type="protein sequence ID" value="GAG06642.1"/>
    <property type="molecule type" value="Genomic_DNA"/>
</dbReference>
<dbReference type="SUPFAM" id="SSF63829">
    <property type="entry name" value="Calcium-dependent phosphotriesterase"/>
    <property type="match status" value="1"/>
</dbReference>
<proteinExistence type="predicted"/>
<accession>X0V5J0</accession>
<name>X0V5J0_9ZZZZ</name>
<evidence type="ECO:0000259" key="1">
    <source>
        <dbReference type="Pfam" id="PF08450"/>
    </source>
</evidence>
<dbReference type="Gene3D" id="2.120.10.30">
    <property type="entry name" value="TolB, C-terminal domain"/>
    <property type="match status" value="1"/>
</dbReference>
<feature type="non-terminal residue" evidence="2">
    <location>
        <position position="67"/>
    </location>
</feature>
<dbReference type="InterPro" id="IPR013658">
    <property type="entry name" value="SGL"/>
</dbReference>
<gene>
    <name evidence="2" type="ORF">S01H1_42419</name>
</gene>
<feature type="domain" description="SMP-30/Gluconolactonase/LRE-like region" evidence="1">
    <location>
        <begin position="15"/>
        <end position="65"/>
    </location>
</feature>
<evidence type="ECO:0000313" key="2">
    <source>
        <dbReference type="EMBL" id="GAG06642.1"/>
    </source>
</evidence>
<comment type="caution">
    <text evidence="2">The sequence shown here is derived from an EMBL/GenBank/DDBJ whole genome shotgun (WGS) entry which is preliminary data.</text>
</comment>
<sequence length="67" mass="7433">MEYNIEMLADPNAIVGEGPVWDWRRERLLWSDIRTGRVFDYDPASGVNEQIHSGVFVGGLAVNAQGG</sequence>
<protein>
    <recommendedName>
        <fullName evidence="1">SMP-30/Gluconolactonase/LRE-like region domain-containing protein</fullName>
    </recommendedName>
</protein>
<organism evidence="2">
    <name type="scientific">marine sediment metagenome</name>
    <dbReference type="NCBI Taxonomy" id="412755"/>
    <lineage>
        <taxon>unclassified sequences</taxon>
        <taxon>metagenomes</taxon>
        <taxon>ecological metagenomes</taxon>
    </lineage>
</organism>
<dbReference type="Pfam" id="PF08450">
    <property type="entry name" value="SGL"/>
    <property type="match status" value="1"/>
</dbReference>
<reference evidence="2" key="1">
    <citation type="journal article" date="2014" name="Front. Microbiol.">
        <title>High frequency of phylogenetically diverse reductive dehalogenase-homologous genes in deep subseafloor sedimentary metagenomes.</title>
        <authorList>
            <person name="Kawai M."/>
            <person name="Futagami T."/>
            <person name="Toyoda A."/>
            <person name="Takaki Y."/>
            <person name="Nishi S."/>
            <person name="Hori S."/>
            <person name="Arai W."/>
            <person name="Tsubouchi T."/>
            <person name="Morono Y."/>
            <person name="Uchiyama I."/>
            <person name="Ito T."/>
            <person name="Fujiyama A."/>
            <person name="Inagaki F."/>
            <person name="Takami H."/>
        </authorList>
    </citation>
    <scope>NUCLEOTIDE SEQUENCE</scope>
    <source>
        <strain evidence="2">Expedition CK06-06</strain>
    </source>
</reference>